<feature type="region of interest" description="Disordered" evidence="1">
    <location>
        <begin position="26"/>
        <end position="57"/>
    </location>
</feature>
<evidence type="ECO:0000256" key="1">
    <source>
        <dbReference type="SAM" id="MobiDB-lite"/>
    </source>
</evidence>
<feature type="compositionally biased region" description="Basic residues" evidence="1">
    <location>
        <begin position="132"/>
        <end position="143"/>
    </location>
</feature>
<sequence length="219" mass="25528">MVAMAMDTQPLLADLREMKSQREFHKNERGDTLEMGNKGNAHNYKMTNRKRNEKRMGGKGLSLEAFANAKSGPSGYNPWIIKKQREFYRNAKFVSKYKKSVQQQSHSGNHLPVAPKLEDDDDEGENGMNFPSKKKNKKDKKKNSLQSMREEFELRQAEEEKARMEREAIMQSKKEGRARAEAKRKTLRENMFKKTRFGQPVMKYRIKHLLEGIIENSSN</sequence>
<gene>
    <name evidence="2" type="ORF">J5N97_013119</name>
</gene>
<accession>A0A9D5CQ54</accession>
<name>A0A9D5CQ54_9LILI</name>
<dbReference type="Pfam" id="PF08524">
    <property type="entry name" value="rRNA_processing"/>
    <property type="match status" value="1"/>
</dbReference>
<feature type="compositionally biased region" description="Basic and acidic residues" evidence="1">
    <location>
        <begin position="148"/>
        <end position="192"/>
    </location>
</feature>
<comment type="caution">
    <text evidence="2">The sequence shown here is derived from an EMBL/GenBank/DDBJ whole genome shotgun (WGS) entry which is preliminary data.</text>
</comment>
<dbReference type="PANTHER" id="PTHR15657:SF1">
    <property type="entry name" value="THYROID TRANSCRIPTION FACTOR 1-ASSOCIATED PROTEIN 26"/>
    <property type="match status" value="1"/>
</dbReference>
<feature type="region of interest" description="Disordered" evidence="1">
    <location>
        <begin position="99"/>
        <end position="194"/>
    </location>
</feature>
<dbReference type="AlphaFoldDB" id="A0A9D5CQ54"/>
<protein>
    <recommendedName>
        <fullName evidence="4">rRNA-processing protein FYV7</fullName>
    </recommendedName>
</protein>
<evidence type="ECO:0008006" key="4">
    <source>
        <dbReference type="Google" id="ProtNLM"/>
    </source>
</evidence>
<organism evidence="2 3">
    <name type="scientific">Dioscorea zingiberensis</name>
    <dbReference type="NCBI Taxonomy" id="325984"/>
    <lineage>
        <taxon>Eukaryota</taxon>
        <taxon>Viridiplantae</taxon>
        <taxon>Streptophyta</taxon>
        <taxon>Embryophyta</taxon>
        <taxon>Tracheophyta</taxon>
        <taxon>Spermatophyta</taxon>
        <taxon>Magnoliopsida</taxon>
        <taxon>Liliopsida</taxon>
        <taxon>Dioscoreales</taxon>
        <taxon>Dioscoreaceae</taxon>
        <taxon>Dioscorea</taxon>
    </lineage>
</organism>
<dbReference type="GO" id="GO:0005634">
    <property type="term" value="C:nucleus"/>
    <property type="evidence" value="ECO:0007669"/>
    <property type="project" value="TreeGrafter"/>
</dbReference>
<evidence type="ECO:0000313" key="2">
    <source>
        <dbReference type="EMBL" id="KAJ0977645.1"/>
    </source>
</evidence>
<keyword evidence="3" id="KW-1185">Reference proteome</keyword>
<dbReference type="InterPro" id="IPR013730">
    <property type="entry name" value="Fyv7/TAP26"/>
</dbReference>
<dbReference type="OrthoDB" id="1928808at2759"/>
<dbReference type="Proteomes" id="UP001085076">
    <property type="component" value="Miscellaneous, Linkage group lg03"/>
</dbReference>
<evidence type="ECO:0000313" key="3">
    <source>
        <dbReference type="Proteomes" id="UP001085076"/>
    </source>
</evidence>
<proteinExistence type="predicted"/>
<reference evidence="2" key="2">
    <citation type="journal article" date="2022" name="Hortic Res">
        <title>The genome of Dioscorea zingiberensis sheds light on the biosynthesis, origin and evolution of the medicinally important diosgenin saponins.</title>
        <authorList>
            <person name="Li Y."/>
            <person name="Tan C."/>
            <person name="Li Z."/>
            <person name="Guo J."/>
            <person name="Li S."/>
            <person name="Chen X."/>
            <person name="Wang C."/>
            <person name="Dai X."/>
            <person name="Yang H."/>
            <person name="Song W."/>
            <person name="Hou L."/>
            <person name="Xu J."/>
            <person name="Tong Z."/>
            <person name="Xu A."/>
            <person name="Yuan X."/>
            <person name="Wang W."/>
            <person name="Yang Q."/>
            <person name="Chen L."/>
            <person name="Sun Z."/>
            <person name="Wang K."/>
            <person name="Pan B."/>
            <person name="Chen J."/>
            <person name="Bao Y."/>
            <person name="Liu F."/>
            <person name="Qi X."/>
            <person name="Gang D.R."/>
            <person name="Wen J."/>
            <person name="Li J."/>
        </authorList>
    </citation>
    <scope>NUCLEOTIDE SEQUENCE</scope>
    <source>
        <strain evidence="2">Dzin_1.0</strain>
    </source>
</reference>
<dbReference type="PANTHER" id="PTHR15657">
    <property type="entry name" value="THYROID TRANSCRIPTION FACTOR 1-ASSOCIATED PROTEIN 26"/>
    <property type="match status" value="1"/>
</dbReference>
<dbReference type="EMBL" id="JAGGNH010000003">
    <property type="protein sequence ID" value="KAJ0977645.1"/>
    <property type="molecule type" value="Genomic_DNA"/>
</dbReference>
<reference evidence="2" key="1">
    <citation type="submission" date="2021-03" db="EMBL/GenBank/DDBJ databases">
        <authorList>
            <person name="Li Z."/>
            <person name="Yang C."/>
        </authorList>
    </citation>
    <scope>NUCLEOTIDE SEQUENCE</scope>
    <source>
        <strain evidence="2">Dzin_1.0</strain>
        <tissue evidence="2">Leaf</tissue>
    </source>
</reference>